<dbReference type="InterPro" id="IPR000192">
    <property type="entry name" value="Aminotrans_V_dom"/>
</dbReference>
<gene>
    <name evidence="9" type="ORF">NPA36_08525</name>
</gene>
<evidence type="ECO:0000259" key="8">
    <source>
        <dbReference type="Pfam" id="PF00266"/>
    </source>
</evidence>
<organism evidence="9 10">
    <name type="scientific">Granulicatella seriolae</name>
    <dbReference type="NCBI Taxonomy" id="2967226"/>
    <lineage>
        <taxon>Bacteria</taxon>
        <taxon>Bacillati</taxon>
        <taxon>Bacillota</taxon>
        <taxon>Bacilli</taxon>
        <taxon>Lactobacillales</taxon>
        <taxon>Carnobacteriaceae</taxon>
        <taxon>Granulicatella</taxon>
    </lineage>
</organism>
<comment type="cofactor">
    <cofactor evidence="1 7">
        <name>pyridoxal 5'-phosphate</name>
        <dbReference type="ChEBI" id="CHEBI:597326"/>
    </cofactor>
</comment>
<dbReference type="PANTHER" id="PTHR11601">
    <property type="entry name" value="CYSTEINE DESULFURYLASE FAMILY MEMBER"/>
    <property type="match status" value="1"/>
</dbReference>
<evidence type="ECO:0000256" key="5">
    <source>
        <dbReference type="ARBA" id="ARBA00023004"/>
    </source>
</evidence>
<dbReference type="RefSeq" id="WP_256945706.1">
    <property type="nucleotide sequence ID" value="NZ_JANHNZ010000010.1"/>
</dbReference>
<dbReference type="SUPFAM" id="SSF53383">
    <property type="entry name" value="PLP-dependent transferases"/>
    <property type="match status" value="1"/>
</dbReference>
<reference evidence="9" key="3">
    <citation type="journal article" date="2023" name="Microbiol. Resour. Announc.">
        <title>Draft Genome Sequence of Granulicatella sp. Strain S8, Isolated from a Marine Fish, Seriola quinqueradiata.</title>
        <authorList>
            <person name="Lee M."/>
            <person name="Farooq A."/>
            <person name="Jeong J.B."/>
            <person name="Jung M.Y."/>
        </authorList>
    </citation>
    <scope>NUCLEOTIDE SEQUENCE</scope>
    <source>
        <strain evidence="9">S8</strain>
    </source>
</reference>
<evidence type="ECO:0000313" key="9">
    <source>
        <dbReference type="EMBL" id="MCQ9210593.1"/>
    </source>
</evidence>
<dbReference type="Gene3D" id="1.10.260.50">
    <property type="match status" value="1"/>
</dbReference>
<evidence type="ECO:0000256" key="6">
    <source>
        <dbReference type="ARBA" id="ARBA00023014"/>
    </source>
</evidence>
<dbReference type="InterPro" id="IPR015422">
    <property type="entry name" value="PyrdxlP-dep_Trfase_small"/>
</dbReference>
<sequence>MIYFDNSATTPVYPQVLEVYQKVTQDYWGNPSSLHDLGVQANRVLDRSRQNVAGLLGVLPTEVIFTSSGTEGNNWVIKGTALEKRVYGNHLITSKIEHPSVLRTMKQLEEQGFEVTYLDVDDKGEVMLDQLVQALRKDTILVSIMAVNNEIGSVQPIREIGRILEDYPWIHFHVDGVQAVGLNQALVTSERIDFLTLSAHKFHGPRGIGIVYKKKNKKIQALLSGGGQEFGYRSSTENVAGIVATTKALRMSLEEDKHTETLRKELWDFLAQQEAVRIFSPKNGAPHIICFALKGVKGEVLVHALEEKDIYLSTTSACSSKKNDHSSTLGAMNIDDAWASGAVRLSLSNQNTLAEVAEFKRVFSDLIKKFNLFRYK</sequence>
<feature type="domain" description="Aminotransferase class V" evidence="8">
    <location>
        <begin position="2"/>
        <end position="358"/>
    </location>
</feature>
<dbReference type="Proteomes" id="UP001059480">
    <property type="component" value="Unassembled WGS sequence"/>
</dbReference>
<keyword evidence="5" id="KW-0408">Iron</keyword>
<dbReference type="Gene3D" id="3.90.1150.10">
    <property type="entry name" value="Aspartate Aminotransferase, domain 1"/>
    <property type="match status" value="1"/>
</dbReference>
<evidence type="ECO:0000256" key="7">
    <source>
        <dbReference type="RuleBase" id="RU004504"/>
    </source>
</evidence>
<dbReference type="PROSITE" id="PS00595">
    <property type="entry name" value="AA_TRANSFER_CLASS_5"/>
    <property type="match status" value="1"/>
</dbReference>
<reference evidence="9" key="1">
    <citation type="submission" date="2022-07" db="EMBL/GenBank/DDBJ databases">
        <authorList>
            <person name="Jung M.-Y."/>
            <person name="Lee M."/>
        </authorList>
    </citation>
    <scope>NUCLEOTIDE SEQUENCE</scope>
    <source>
        <strain evidence="9">S8</strain>
    </source>
</reference>
<name>A0ABT1WQ28_9LACT</name>
<keyword evidence="3" id="KW-0479">Metal-binding</keyword>
<keyword evidence="4" id="KW-0663">Pyridoxal phosphate</keyword>
<keyword evidence="6" id="KW-0411">Iron-sulfur</keyword>
<evidence type="ECO:0000256" key="2">
    <source>
        <dbReference type="ARBA" id="ARBA00006490"/>
    </source>
</evidence>
<keyword evidence="10" id="KW-1185">Reference proteome</keyword>
<proteinExistence type="inferred from homology"/>
<dbReference type="Gene3D" id="3.40.640.10">
    <property type="entry name" value="Type I PLP-dependent aspartate aminotransferase-like (Major domain)"/>
    <property type="match status" value="1"/>
</dbReference>
<evidence type="ECO:0000256" key="3">
    <source>
        <dbReference type="ARBA" id="ARBA00022723"/>
    </source>
</evidence>
<reference evidence="9" key="2">
    <citation type="journal article" date="2023" name="Curr. Microbiol.">
        <title>Granulicatella seriolae sp. nov., a Novel Facultative Anaerobe Isolated from Yellowtail Marine Fish.</title>
        <authorList>
            <person name="Lee M."/>
            <person name="Choi Y.J."/>
            <person name="Farooq A."/>
            <person name="Jeong J.B."/>
            <person name="Jung M.Y."/>
        </authorList>
    </citation>
    <scope>NUCLEOTIDE SEQUENCE</scope>
    <source>
        <strain evidence="9">S8</strain>
    </source>
</reference>
<evidence type="ECO:0000313" key="10">
    <source>
        <dbReference type="Proteomes" id="UP001059480"/>
    </source>
</evidence>
<evidence type="ECO:0000256" key="1">
    <source>
        <dbReference type="ARBA" id="ARBA00001933"/>
    </source>
</evidence>
<dbReference type="InterPro" id="IPR015421">
    <property type="entry name" value="PyrdxlP-dep_Trfase_major"/>
</dbReference>
<accession>A0ABT1WQ28</accession>
<dbReference type="InterPro" id="IPR020578">
    <property type="entry name" value="Aminotrans_V_PyrdxlP_BS"/>
</dbReference>
<evidence type="ECO:0000256" key="4">
    <source>
        <dbReference type="ARBA" id="ARBA00022898"/>
    </source>
</evidence>
<comment type="caution">
    <text evidence="9">The sequence shown here is derived from an EMBL/GenBank/DDBJ whole genome shotgun (WGS) entry which is preliminary data.</text>
</comment>
<dbReference type="Pfam" id="PF00266">
    <property type="entry name" value="Aminotran_5"/>
    <property type="match status" value="1"/>
</dbReference>
<dbReference type="PANTHER" id="PTHR11601:SF50">
    <property type="entry name" value="CYSTEINE DESULFURASE ISCS 2-RELATED"/>
    <property type="match status" value="1"/>
</dbReference>
<dbReference type="EMBL" id="JANHNZ010000010">
    <property type="protein sequence ID" value="MCQ9210593.1"/>
    <property type="molecule type" value="Genomic_DNA"/>
</dbReference>
<comment type="similarity">
    <text evidence="2">Belongs to the class-V pyridoxal-phosphate-dependent aminotransferase family. NifS/IscS subfamily.</text>
</comment>
<dbReference type="PIRSF" id="PIRSF005572">
    <property type="entry name" value="NifS"/>
    <property type="match status" value="1"/>
</dbReference>
<protein>
    <submittedName>
        <fullName evidence="9">Cysteine desulfurase</fullName>
    </submittedName>
</protein>
<dbReference type="InterPro" id="IPR016454">
    <property type="entry name" value="Cysteine_dSase"/>
</dbReference>
<dbReference type="InterPro" id="IPR015424">
    <property type="entry name" value="PyrdxlP-dep_Trfase"/>
</dbReference>